<name>A0A4P6A487_PLAAG</name>
<proteinExistence type="predicted"/>
<evidence type="ECO:0000313" key="1">
    <source>
        <dbReference type="EMBL" id="GDZ95957.1"/>
    </source>
</evidence>
<evidence type="ECO:0000313" key="2">
    <source>
        <dbReference type="Proteomes" id="UP000299794"/>
    </source>
</evidence>
<dbReference type="Proteomes" id="UP000299794">
    <property type="component" value="Unassembled WGS sequence"/>
</dbReference>
<dbReference type="RefSeq" id="WP_155806207.1">
    <property type="nucleotide sequence ID" value="NZ_BJCD01000070.1"/>
</dbReference>
<dbReference type="EMBL" id="BJCD01000070">
    <property type="protein sequence ID" value="GDZ95957.1"/>
    <property type="molecule type" value="Genomic_DNA"/>
</dbReference>
<dbReference type="AlphaFoldDB" id="A0A4P6A487"/>
<organism evidence="1 2">
    <name type="scientific">Planktothrix agardhii CCAP 1459/11A</name>
    <dbReference type="NCBI Taxonomy" id="282420"/>
    <lineage>
        <taxon>Bacteria</taxon>
        <taxon>Bacillati</taxon>
        <taxon>Cyanobacteriota</taxon>
        <taxon>Cyanophyceae</taxon>
        <taxon>Oscillatoriophycideae</taxon>
        <taxon>Oscillatoriales</taxon>
        <taxon>Microcoleaceae</taxon>
        <taxon>Planktothrix</taxon>
    </lineage>
</organism>
<comment type="caution">
    <text evidence="1">The sequence shown here is derived from an EMBL/GenBank/DDBJ whole genome shotgun (WGS) entry which is preliminary data.</text>
</comment>
<accession>A0A4P6A487</accession>
<sequence length="49" mass="5742">MTVILELYIISLAGDRYLVLTDDLRLAHYLQKIGIDTVNFNNIRVYGWK</sequence>
<protein>
    <submittedName>
        <fullName evidence="1">Uncharacterized protein</fullName>
    </submittedName>
</protein>
<reference evidence="2" key="1">
    <citation type="submission" date="2019-02" db="EMBL/GenBank/DDBJ databases">
        <title>Draft genome sequence of Planktothrix agardhii NIES-905.</title>
        <authorList>
            <person name="Yamaguchi H."/>
            <person name="Suzuki S."/>
            <person name="Kawachi M."/>
        </authorList>
    </citation>
    <scope>NUCLEOTIDE SEQUENCE [LARGE SCALE GENOMIC DNA]</scope>
    <source>
        <strain evidence="2">CCAP 1459/11A</strain>
    </source>
</reference>
<gene>
    <name evidence="1" type="ORF">PA905_43880</name>
</gene>